<feature type="transmembrane region" description="Helical" evidence="11">
    <location>
        <begin position="187"/>
        <end position="210"/>
    </location>
</feature>
<dbReference type="InterPro" id="IPR003661">
    <property type="entry name" value="HisK_dim/P_dom"/>
</dbReference>
<dbReference type="GO" id="GO:0000155">
    <property type="term" value="F:phosphorelay sensor kinase activity"/>
    <property type="evidence" value="ECO:0007669"/>
    <property type="project" value="InterPro"/>
</dbReference>
<evidence type="ECO:0000256" key="11">
    <source>
        <dbReference type="SAM" id="Phobius"/>
    </source>
</evidence>
<dbReference type="RefSeq" id="WP_085289495.1">
    <property type="nucleotide sequence ID" value="NZ_NCXM01000007.1"/>
</dbReference>
<dbReference type="OrthoDB" id="9786919at2"/>
<dbReference type="SMART" id="SM00387">
    <property type="entry name" value="HATPase_c"/>
    <property type="match status" value="1"/>
</dbReference>
<dbReference type="SMART" id="SM00388">
    <property type="entry name" value="HisKA"/>
    <property type="match status" value="1"/>
</dbReference>
<evidence type="ECO:0000259" key="13">
    <source>
        <dbReference type="PROSITE" id="PS50885"/>
    </source>
</evidence>
<dbReference type="PANTHER" id="PTHR45436:SF5">
    <property type="entry name" value="SENSOR HISTIDINE KINASE TRCS"/>
    <property type="match status" value="1"/>
</dbReference>
<feature type="domain" description="HAMP" evidence="13">
    <location>
        <begin position="211"/>
        <end position="264"/>
    </location>
</feature>
<feature type="domain" description="Histidine kinase" evidence="12">
    <location>
        <begin position="272"/>
        <end position="481"/>
    </location>
</feature>
<dbReference type="SUPFAM" id="SSF55874">
    <property type="entry name" value="ATPase domain of HSP90 chaperone/DNA topoisomerase II/histidine kinase"/>
    <property type="match status" value="1"/>
</dbReference>
<keyword evidence="15" id="KW-1185">Reference proteome</keyword>
<dbReference type="Gene3D" id="6.10.340.10">
    <property type="match status" value="1"/>
</dbReference>
<evidence type="ECO:0000313" key="15">
    <source>
        <dbReference type="Proteomes" id="UP000242320"/>
    </source>
</evidence>
<dbReference type="InterPro" id="IPR005467">
    <property type="entry name" value="His_kinase_dom"/>
</dbReference>
<evidence type="ECO:0000259" key="12">
    <source>
        <dbReference type="PROSITE" id="PS50109"/>
    </source>
</evidence>
<protein>
    <recommendedName>
        <fullName evidence="3">histidine kinase</fullName>
        <ecNumber evidence="3">2.7.13.3</ecNumber>
    </recommendedName>
</protein>
<dbReference type="SMART" id="SM00304">
    <property type="entry name" value="HAMP"/>
    <property type="match status" value="1"/>
</dbReference>
<dbReference type="InterPro" id="IPR036890">
    <property type="entry name" value="HATPase_C_sf"/>
</dbReference>
<organism evidence="14 15">
    <name type="scientific">Mycolicibacterium vulneris</name>
    <dbReference type="NCBI Taxonomy" id="547163"/>
    <lineage>
        <taxon>Bacteria</taxon>
        <taxon>Bacillati</taxon>
        <taxon>Actinomycetota</taxon>
        <taxon>Actinomycetes</taxon>
        <taxon>Mycobacteriales</taxon>
        <taxon>Mycobacteriaceae</taxon>
        <taxon>Mycolicibacterium</taxon>
    </lineage>
</organism>
<accession>A0A1X2L710</accession>
<dbReference type="PROSITE" id="PS50885">
    <property type="entry name" value="HAMP"/>
    <property type="match status" value="1"/>
</dbReference>
<evidence type="ECO:0000256" key="1">
    <source>
        <dbReference type="ARBA" id="ARBA00000085"/>
    </source>
</evidence>
<dbReference type="InterPro" id="IPR003660">
    <property type="entry name" value="HAMP_dom"/>
</dbReference>
<dbReference type="PRINTS" id="PR00344">
    <property type="entry name" value="BCTRLSENSOR"/>
</dbReference>
<evidence type="ECO:0000256" key="9">
    <source>
        <dbReference type="ARBA" id="ARBA00023012"/>
    </source>
</evidence>
<feature type="transmembrane region" description="Helical" evidence="11">
    <location>
        <begin position="43"/>
        <end position="65"/>
    </location>
</feature>
<dbReference type="Proteomes" id="UP000242320">
    <property type="component" value="Unassembled WGS sequence"/>
</dbReference>
<keyword evidence="6 11" id="KW-0812">Transmembrane</keyword>
<dbReference type="GO" id="GO:0005886">
    <property type="term" value="C:plasma membrane"/>
    <property type="evidence" value="ECO:0007669"/>
    <property type="project" value="UniProtKB-SubCell"/>
</dbReference>
<gene>
    <name evidence="14" type="ORF">B8W69_09105</name>
</gene>
<reference evidence="14 15" key="1">
    <citation type="submission" date="2017-04" db="EMBL/GenBank/DDBJ databases">
        <title>The new phylogeny of genus Mycobacterium.</title>
        <authorList>
            <person name="Tortoli E."/>
            <person name="Trovato A."/>
            <person name="Cirillo D.M."/>
        </authorList>
    </citation>
    <scope>NUCLEOTIDE SEQUENCE [LARGE SCALE GENOMIC DNA]</scope>
    <source>
        <strain evidence="14 15">DSM 45247</strain>
    </source>
</reference>
<keyword evidence="10 11" id="KW-0472">Membrane</keyword>
<dbReference type="Gene3D" id="3.30.565.10">
    <property type="entry name" value="Histidine kinase-like ATPase, C-terminal domain"/>
    <property type="match status" value="1"/>
</dbReference>
<evidence type="ECO:0000256" key="10">
    <source>
        <dbReference type="ARBA" id="ARBA00023136"/>
    </source>
</evidence>
<evidence type="ECO:0000256" key="2">
    <source>
        <dbReference type="ARBA" id="ARBA00004236"/>
    </source>
</evidence>
<dbReference type="InterPro" id="IPR036097">
    <property type="entry name" value="HisK_dim/P_sf"/>
</dbReference>
<dbReference type="Pfam" id="PF00512">
    <property type="entry name" value="HisKA"/>
    <property type="match status" value="1"/>
</dbReference>
<dbReference type="InterPro" id="IPR003594">
    <property type="entry name" value="HATPase_dom"/>
</dbReference>
<evidence type="ECO:0000256" key="4">
    <source>
        <dbReference type="ARBA" id="ARBA00022553"/>
    </source>
</evidence>
<keyword evidence="8 11" id="KW-1133">Transmembrane helix</keyword>
<dbReference type="InterPro" id="IPR050428">
    <property type="entry name" value="TCS_sensor_his_kinase"/>
</dbReference>
<evidence type="ECO:0000313" key="14">
    <source>
        <dbReference type="EMBL" id="OSC29791.1"/>
    </source>
</evidence>
<dbReference type="Pfam" id="PF02518">
    <property type="entry name" value="HATPase_c"/>
    <property type="match status" value="1"/>
</dbReference>
<keyword evidence="4" id="KW-0597">Phosphoprotein</keyword>
<dbReference type="PROSITE" id="PS50109">
    <property type="entry name" value="HIS_KIN"/>
    <property type="match status" value="1"/>
</dbReference>
<dbReference type="SUPFAM" id="SSF47384">
    <property type="entry name" value="Homodimeric domain of signal transducing histidine kinase"/>
    <property type="match status" value="1"/>
</dbReference>
<dbReference type="EC" id="2.7.13.3" evidence="3"/>
<evidence type="ECO:0000256" key="8">
    <source>
        <dbReference type="ARBA" id="ARBA00022989"/>
    </source>
</evidence>
<dbReference type="CDD" id="cd00075">
    <property type="entry name" value="HATPase"/>
    <property type="match status" value="1"/>
</dbReference>
<dbReference type="Gene3D" id="1.10.287.130">
    <property type="match status" value="1"/>
</dbReference>
<dbReference type="InterPro" id="IPR004358">
    <property type="entry name" value="Sig_transdc_His_kin-like_C"/>
</dbReference>
<sequence length="485" mass="51795">MFSAGPRGCRINDVRVSGVWPFRRSGRAAPWRLAHLGISARSAAVSAIVVLIALSVAGAGLDAILYHKLLSGVDYAAVERVRDITKALQSNSPDDLDNRLLTTDQRVVATQLLGPDGNVVKRSGSAPNTPLVSASEFDFNLRRGLPDDAVAGDDMRVSGRKVATRSGVYTVLVGGGSEAVEATARTLAILLACSAPVIVGVVAGATYWLVRRSLQSVDAIRTRVADISTSDLAERVPVPDSRDEIAALAVTMNEMLSRLEAGHRAQQRFVGDASHELRSPLATIISGLEVAEAHPDLLDADLAVNTLLPEAQRMHTLIEDLLLLARADEQTLLRRKEQVALDDLARAEADRARRDKQCVVHTDLRPVRLEADPVAMSRMIRNLVENAVHHAVSCVAIEVGGRDRVAILTVSDDGPGIAPADRSRVFERFVRLDSDRARSGGGTGLGLAIVAEIVAAHEGTVTIDDPPSGGTKMIVTLPVSQQSNR</sequence>
<keyword evidence="5" id="KW-0808">Transferase</keyword>
<dbReference type="SUPFAM" id="SSF158472">
    <property type="entry name" value="HAMP domain-like"/>
    <property type="match status" value="1"/>
</dbReference>
<name>A0A1X2L710_9MYCO</name>
<comment type="caution">
    <text evidence="14">The sequence shown here is derived from an EMBL/GenBank/DDBJ whole genome shotgun (WGS) entry which is preliminary data.</text>
</comment>
<dbReference type="CDD" id="cd06225">
    <property type="entry name" value="HAMP"/>
    <property type="match status" value="1"/>
</dbReference>
<dbReference type="PANTHER" id="PTHR45436">
    <property type="entry name" value="SENSOR HISTIDINE KINASE YKOH"/>
    <property type="match status" value="1"/>
</dbReference>
<evidence type="ECO:0000256" key="3">
    <source>
        <dbReference type="ARBA" id="ARBA00012438"/>
    </source>
</evidence>
<dbReference type="Pfam" id="PF00672">
    <property type="entry name" value="HAMP"/>
    <property type="match status" value="1"/>
</dbReference>
<proteinExistence type="predicted"/>
<dbReference type="AlphaFoldDB" id="A0A1X2L710"/>
<evidence type="ECO:0000256" key="5">
    <source>
        <dbReference type="ARBA" id="ARBA00022679"/>
    </source>
</evidence>
<evidence type="ECO:0000256" key="7">
    <source>
        <dbReference type="ARBA" id="ARBA00022777"/>
    </source>
</evidence>
<keyword evidence="9" id="KW-0902">Two-component regulatory system</keyword>
<comment type="subcellular location">
    <subcellularLocation>
        <location evidence="2">Cell membrane</location>
    </subcellularLocation>
</comment>
<keyword evidence="7 14" id="KW-0418">Kinase</keyword>
<comment type="catalytic activity">
    <reaction evidence="1">
        <text>ATP + protein L-histidine = ADP + protein N-phospho-L-histidine.</text>
        <dbReference type="EC" id="2.7.13.3"/>
    </reaction>
</comment>
<dbReference type="CDD" id="cd00082">
    <property type="entry name" value="HisKA"/>
    <property type="match status" value="1"/>
</dbReference>
<dbReference type="EMBL" id="NCXM01000007">
    <property type="protein sequence ID" value="OSC29791.1"/>
    <property type="molecule type" value="Genomic_DNA"/>
</dbReference>
<evidence type="ECO:0000256" key="6">
    <source>
        <dbReference type="ARBA" id="ARBA00022692"/>
    </source>
</evidence>